<evidence type="ECO:0000313" key="9">
    <source>
        <dbReference type="Proteomes" id="UP000799779"/>
    </source>
</evidence>
<proteinExistence type="predicted"/>
<evidence type="ECO:0000256" key="6">
    <source>
        <dbReference type="ARBA" id="ARBA00023242"/>
    </source>
</evidence>
<dbReference type="InterPro" id="IPR021858">
    <property type="entry name" value="Fun_TF"/>
</dbReference>
<dbReference type="AlphaFoldDB" id="A0A6A5WPJ6"/>
<sequence>MESAPSKTEKLLRVQSNRSSSGCRTCKQRRLKCGEERPYCQRCLKSNKICSYAARDTSPAARKFVVYTEVPRPLPQTPDLEYSEKRSLHYFRCQAALQMAQPFTSGLWTEHIYRLADSHEFVMSALTALSTLHESYIQAAEARDHLQLLADTHYSKALRDIGNADASDLSTEAVLAASLIFYSLESLRGSFHRALQHAYSGVKIIRDKWPLSRTSGLSEELYRTFLSLQNQVKELSESTTKRAYDTIEGFDPPISDQFSSVEEAHHHLDIIHNEFFSIGHYVQHLQESGQDIEEIYMTDIAPRFEKAQERFTRWSYGIQHLQQQKHDVSERLSQSYLLLKIWGTVFKATLESITTAECFNTYDPDLVEALEIIEIFLANETNPPSNGSNQGYFSLCSGVIPILFMIAWRSNNEAIREKSMHLLRMSKRREGLWDSKLVLRLAEHAVALKGRLAANGVGDGHSVQIELRFSDEKTCEMTCVYLETNYGGQTMMPLEGTGRERRHVELIGFESL</sequence>
<dbReference type="PROSITE" id="PS00463">
    <property type="entry name" value="ZN2_CY6_FUNGAL_1"/>
    <property type="match status" value="1"/>
</dbReference>
<evidence type="ECO:0000313" key="8">
    <source>
        <dbReference type="EMBL" id="KAF2003457.1"/>
    </source>
</evidence>
<evidence type="ECO:0000256" key="3">
    <source>
        <dbReference type="ARBA" id="ARBA00023015"/>
    </source>
</evidence>
<gene>
    <name evidence="8" type="ORF">P154DRAFT_561261</name>
</gene>
<dbReference type="SUPFAM" id="SSF57701">
    <property type="entry name" value="Zn2/Cys6 DNA-binding domain"/>
    <property type="match status" value="1"/>
</dbReference>
<evidence type="ECO:0000256" key="4">
    <source>
        <dbReference type="ARBA" id="ARBA00023125"/>
    </source>
</evidence>
<evidence type="ECO:0000256" key="5">
    <source>
        <dbReference type="ARBA" id="ARBA00023163"/>
    </source>
</evidence>
<keyword evidence="2" id="KW-0862">Zinc</keyword>
<dbReference type="PANTHER" id="PTHR36206">
    <property type="entry name" value="ASPERCRYPTIN BIOSYNTHESIS CLUSTER-SPECIFIC TRANSCRIPTION REGULATOR ATNN-RELATED"/>
    <property type="match status" value="1"/>
</dbReference>
<dbReference type="GO" id="GO:0003677">
    <property type="term" value="F:DNA binding"/>
    <property type="evidence" value="ECO:0007669"/>
    <property type="project" value="UniProtKB-KW"/>
</dbReference>
<keyword evidence="4" id="KW-0238">DNA-binding</keyword>
<dbReference type="OrthoDB" id="3796980at2759"/>
<dbReference type="SMART" id="SM00066">
    <property type="entry name" value="GAL4"/>
    <property type="match status" value="1"/>
</dbReference>
<evidence type="ECO:0000259" key="7">
    <source>
        <dbReference type="PROSITE" id="PS50048"/>
    </source>
</evidence>
<dbReference type="InterPro" id="IPR036864">
    <property type="entry name" value="Zn2-C6_fun-type_DNA-bd_sf"/>
</dbReference>
<organism evidence="8 9">
    <name type="scientific">Amniculicola lignicola CBS 123094</name>
    <dbReference type="NCBI Taxonomy" id="1392246"/>
    <lineage>
        <taxon>Eukaryota</taxon>
        <taxon>Fungi</taxon>
        <taxon>Dikarya</taxon>
        <taxon>Ascomycota</taxon>
        <taxon>Pezizomycotina</taxon>
        <taxon>Dothideomycetes</taxon>
        <taxon>Pleosporomycetidae</taxon>
        <taxon>Pleosporales</taxon>
        <taxon>Amniculicolaceae</taxon>
        <taxon>Amniculicola</taxon>
    </lineage>
</organism>
<dbReference type="CDD" id="cd00067">
    <property type="entry name" value="GAL4"/>
    <property type="match status" value="1"/>
</dbReference>
<feature type="domain" description="Zn(2)-C6 fungal-type" evidence="7">
    <location>
        <begin position="22"/>
        <end position="52"/>
    </location>
</feature>
<dbReference type="EMBL" id="ML977572">
    <property type="protein sequence ID" value="KAF2003457.1"/>
    <property type="molecule type" value="Genomic_DNA"/>
</dbReference>
<dbReference type="GO" id="GO:0000981">
    <property type="term" value="F:DNA-binding transcription factor activity, RNA polymerase II-specific"/>
    <property type="evidence" value="ECO:0007669"/>
    <property type="project" value="InterPro"/>
</dbReference>
<dbReference type="Pfam" id="PF00172">
    <property type="entry name" value="Zn_clus"/>
    <property type="match status" value="1"/>
</dbReference>
<keyword evidence="1" id="KW-0479">Metal-binding</keyword>
<name>A0A6A5WPJ6_9PLEO</name>
<dbReference type="PROSITE" id="PS50048">
    <property type="entry name" value="ZN2_CY6_FUNGAL_2"/>
    <property type="match status" value="1"/>
</dbReference>
<evidence type="ECO:0000256" key="2">
    <source>
        <dbReference type="ARBA" id="ARBA00022833"/>
    </source>
</evidence>
<dbReference type="InterPro" id="IPR052360">
    <property type="entry name" value="Transcr_Regulatory_Proteins"/>
</dbReference>
<dbReference type="InterPro" id="IPR001138">
    <property type="entry name" value="Zn2Cys6_DnaBD"/>
</dbReference>
<dbReference type="Pfam" id="PF11951">
    <property type="entry name" value="Fungal_trans_2"/>
    <property type="match status" value="1"/>
</dbReference>
<reference evidence="8" key="1">
    <citation type="journal article" date="2020" name="Stud. Mycol.">
        <title>101 Dothideomycetes genomes: a test case for predicting lifestyles and emergence of pathogens.</title>
        <authorList>
            <person name="Haridas S."/>
            <person name="Albert R."/>
            <person name="Binder M."/>
            <person name="Bloem J."/>
            <person name="Labutti K."/>
            <person name="Salamov A."/>
            <person name="Andreopoulos B."/>
            <person name="Baker S."/>
            <person name="Barry K."/>
            <person name="Bills G."/>
            <person name="Bluhm B."/>
            <person name="Cannon C."/>
            <person name="Castanera R."/>
            <person name="Culley D."/>
            <person name="Daum C."/>
            <person name="Ezra D."/>
            <person name="Gonzalez J."/>
            <person name="Henrissat B."/>
            <person name="Kuo A."/>
            <person name="Liang C."/>
            <person name="Lipzen A."/>
            <person name="Lutzoni F."/>
            <person name="Magnuson J."/>
            <person name="Mondo S."/>
            <person name="Nolan M."/>
            <person name="Ohm R."/>
            <person name="Pangilinan J."/>
            <person name="Park H.-J."/>
            <person name="Ramirez L."/>
            <person name="Alfaro M."/>
            <person name="Sun H."/>
            <person name="Tritt A."/>
            <person name="Yoshinaga Y."/>
            <person name="Zwiers L.-H."/>
            <person name="Turgeon B."/>
            <person name="Goodwin S."/>
            <person name="Spatafora J."/>
            <person name="Crous P."/>
            <person name="Grigoriev I."/>
        </authorList>
    </citation>
    <scope>NUCLEOTIDE SEQUENCE</scope>
    <source>
        <strain evidence="8">CBS 123094</strain>
    </source>
</reference>
<evidence type="ECO:0000256" key="1">
    <source>
        <dbReference type="ARBA" id="ARBA00022723"/>
    </source>
</evidence>
<keyword evidence="3" id="KW-0805">Transcription regulation</keyword>
<dbReference type="Gene3D" id="4.10.240.10">
    <property type="entry name" value="Zn(2)-C6 fungal-type DNA-binding domain"/>
    <property type="match status" value="1"/>
</dbReference>
<keyword evidence="5" id="KW-0804">Transcription</keyword>
<keyword evidence="6" id="KW-0539">Nucleus</keyword>
<accession>A0A6A5WPJ6</accession>
<dbReference type="GO" id="GO:0008270">
    <property type="term" value="F:zinc ion binding"/>
    <property type="evidence" value="ECO:0007669"/>
    <property type="project" value="InterPro"/>
</dbReference>
<dbReference type="PANTHER" id="PTHR36206:SF12">
    <property type="entry name" value="ASPERCRYPTIN BIOSYNTHESIS CLUSTER-SPECIFIC TRANSCRIPTION REGULATOR ATNN-RELATED"/>
    <property type="match status" value="1"/>
</dbReference>
<protein>
    <recommendedName>
        <fullName evidence="7">Zn(2)-C6 fungal-type domain-containing protein</fullName>
    </recommendedName>
</protein>
<keyword evidence="9" id="KW-1185">Reference proteome</keyword>
<dbReference type="Proteomes" id="UP000799779">
    <property type="component" value="Unassembled WGS sequence"/>
</dbReference>